<keyword evidence="2" id="KW-1185">Reference proteome</keyword>
<organism evidence="1 2">
    <name type="scientific">Peronosclerospora sorghi</name>
    <dbReference type="NCBI Taxonomy" id="230839"/>
    <lineage>
        <taxon>Eukaryota</taxon>
        <taxon>Sar</taxon>
        <taxon>Stramenopiles</taxon>
        <taxon>Oomycota</taxon>
        <taxon>Peronosporomycetes</taxon>
        <taxon>Peronosporales</taxon>
        <taxon>Peronosporaceae</taxon>
        <taxon>Peronosclerospora</taxon>
    </lineage>
</organism>
<sequence>MQIGRLNGDIEGKMRRLIVLNRKKNCWLFYSAPLSEDEKPHCTPIIYNNLRSKVNSVIGNKKPLDGSRHCGNLESSELNFRS</sequence>
<reference evidence="1 2" key="1">
    <citation type="journal article" date="2022" name="bioRxiv">
        <title>The genome of the oomycete Peronosclerospora sorghi, a cosmopolitan pathogen of maize and sorghum, is inflated with dispersed pseudogenes.</title>
        <authorList>
            <person name="Fletcher K."/>
            <person name="Martin F."/>
            <person name="Isakeit T."/>
            <person name="Cavanaugh K."/>
            <person name="Magill C."/>
            <person name="Michelmore R."/>
        </authorList>
    </citation>
    <scope>NUCLEOTIDE SEQUENCE [LARGE SCALE GENOMIC DNA]</scope>
    <source>
        <strain evidence="1">P6</strain>
    </source>
</reference>
<gene>
    <name evidence="1" type="ORF">PsorP6_003963</name>
</gene>
<accession>A0ACC0VMT4</accession>
<comment type="caution">
    <text evidence="1">The sequence shown here is derived from an EMBL/GenBank/DDBJ whole genome shotgun (WGS) entry which is preliminary data.</text>
</comment>
<dbReference type="EMBL" id="CM047587">
    <property type="protein sequence ID" value="KAI9907764.1"/>
    <property type="molecule type" value="Genomic_DNA"/>
</dbReference>
<dbReference type="Proteomes" id="UP001163321">
    <property type="component" value="Chromosome 8"/>
</dbReference>
<evidence type="ECO:0000313" key="1">
    <source>
        <dbReference type="EMBL" id="KAI9907764.1"/>
    </source>
</evidence>
<protein>
    <submittedName>
        <fullName evidence="1">Uncharacterized protein</fullName>
    </submittedName>
</protein>
<proteinExistence type="predicted"/>
<name>A0ACC0VMT4_9STRA</name>
<evidence type="ECO:0000313" key="2">
    <source>
        <dbReference type="Proteomes" id="UP001163321"/>
    </source>
</evidence>